<dbReference type="Pfam" id="PF00440">
    <property type="entry name" value="TetR_N"/>
    <property type="match status" value="1"/>
</dbReference>
<proteinExistence type="predicted"/>
<evidence type="ECO:0000256" key="1">
    <source>
        <dbReference type="ARBA" id="ARBA00023015"/>
    </source>
</evidence>
<feature type="domain" description="HTH tetR-type" evidence="5">
    <location>
        <begin position="13"/>
        <end position="73"/>
    </location>
</feature>
<evidence type="ECO:0000256" key="3">
    <source>
        <dbReference type="ARBA" id="ARBA00023163"/>
    </source>
</evidence>
<dbReference type="PRINTS" id="PR00455">
    <property type="entry name" value="HTHTETR"/>
</dbReference>
<accession>A0ABV7T825</accession>
<gene>
    <name evidence="6" type="ORF">ACFOMF_11855</name>
</gene>
<dbReference type="InterPro" id="IPR001647">
    <property type="entry name" value="HTH_TetR"/>
</dbReference>
<dbReference type="InterPro" id="IPR050109">
    <property type="entry name" value="HTH-type_TetR-like_transc_reg"/>
</dbReference>
<dbReference type="PROSITE" id="PS50977">
    <property type="entry name" value="HTH_TETR_2"/>
    <property type="match status" value="1"/>
</dbReference>
<dbReference type="SUPFAM" id="SSF46689">
    <property type="entry name" value="Homeodomain-like"/>
    <property type="match status" value="1"/>
</dbReference>
<dbReference type="Proteomes" id="UP001595630">
    <property type="component" value="Unassembled WGS sequence"/>
</dbReference>
<keyword evidence="2 4" id="KW-0238">DNA-binding</keyword>
<dbReference type="SUPFAM" id="SSF48498">
    <property type="entry name" value="Tetracyclin repressor-like, C-terminal domain"/>
    <property type="match status" value="1"/>
</dbReference>
<dbReference type="InterPro" id="IPR015292">
    <property type="entry name" value="Tscrpt_reg_YbiH_C"/>
</dbReference>
<comment type="caution">
    <text evidence="6">The sequence shown here is derived from an EMBL/GenBank/DDBJ whole genome shotgun (WGS) entry which is preliminary data.</text>
</comment>
<evidence type="ECO:0000256" key="2">
    <source>
        <dbReference type="ARBA" id="ARBA00023125"/>
    </source>
</evidence>
<organism evidence="6 7">
    <name type="scientific">Stutzerimonas tarimensis</name>
    <dbReference type="NCBI Taxonomy" id="1507735"/>
    <lineage>
        <taxon>Bacteria</taxon>
        <taxon>Pseudomonadati</taxon>
        <taxon>Pseudomonadota</taxon>
        <taxon>Gammaproteobacteria</taxon>
        <taxon>Pseudomonadales</taxon>
        <taxon>Pseudomonadaceae</taxon>
        <taxon>Stutzerimonas</taxon>
    </lineage>
</organism>
<dbReference type="Gene3D" id="1.10.357.10">
    <property type="entry name" value="Tetracycline Repressor, domain 2"/>
    <property type="match status" value="1"/>
</dbReference>
<reference evidence="7" key="1">
    <citation type="journal article" date="2019" name="Int. J. Syst. Evol. Microbiol.">
        <title>The Global Catalogue of Microorganisms (GCM) 10K type strain sequencing project: providing services to taxonomists for standard genome sequencing and annotation.</title>
        <authorList>
            <consortium name="The Broad Institute Genomics Platform"/>
            <consortium name="The Broad Institute Genome Sequencing Center for Infectious Disease"/>
            <person name="Wu L."/>
            <person name="Ma J."/>
        </authorList>
    </citation>
    <scope>NUCLEOTIDE SEQUENCE [LARGE SCALE GENOMIC DNA]</scope>
    <source>
        <strain evidence="7">KCTC 42447</strain>
    </source>
</reference>
<dbReference type="PANTHER" id="PTHR30055">
    <property type="entry name" value="HTH-TYPE TRANSCRIPTIONAL REGULATOR RUTR"/>
    <property type="match status" value="1"/>
</dbReference>
<dbReference type="InterPro" id="IPR036271">
    <property type="entry name" value="Tet_transcr_reg_TetR-rel_C_sf"/>
</dbReference>
<evidence type="ECO:0000313" key="6">
    <source>
        <dbReference type="EMBL" id="MFC3608475.1"/>
    </source>
</evidence>
<evidence type="ECO:0000259" key="5">
    <source>
        <dbReference type="PROSITE" id="PS50977"/>
    </source>
</evidence>
<evidence type="ECO:0000313" key="7">
    <source>
        <dbReference type="Proteomes" id="UP001595630"/>
    </source>
</evidence>
<dbReference type="Pfam" id="PF09209">
    <property type="entry name" value="CecR_C"/>
    <property type="match status" value="1"/>
</dbReference>
<protein>
    <submittedName>
        <fullName evidence="6">TetR/AcrR family transcriptional regulator</fullName>
    </submittedName>
</protein>
<dbReference type="InterPro" id="IPR009057">
    <property type="entry name" value="Homeodomain-like_sf"/>
</dbReference>
<keyword evidence="7" id="KW-1185">Reference proteome</keyword>
<keyword evidence="1" id="KW-0805">Transcription regulation</keyword>
<dbReference type="PANTHER" id="PTHR30055:SF234">
    <property type="entry name" value="HTH-TYPE TRANSCRIPTIONAL REGULATOR BETI"/>
    <property type="match status" value="1"/>
</dbReference>
<dbReference type="Gene3D" id="1.10.10.60">
    <property type="entry name" value="Homeodomain-like"/>
    <property type="match status" value="1"/>
</dbReference>
<evidence type="ECO:0000256" key="4">
    <source>
        <dbReference type="PROSITE-ProRule" id="PRU00335"/>
    </source>
</evidence>
<sequence>MSKPRRAPRTDGDSTRAKLLDAAGRLFAECGYAGAASKAICEAAGTDLAAINYHFGNRDGLYRAVLHEGHKHFVSLEDLTALAQSVLSPQQKLEAFIDGMVASLFDDKGWHNRVCAREVLAPSPHFASLIGEGVMPKFRLVADILGDITGIPPGDPALARCVVSIMAPCLMLLVIDRDTPNPFQALLSQPVEELAAHLKRFAVAGLLAERSARQR</sequence>
<name>A0ABV7T825_9GAMM</name>
<keyword evidence="3" id="KW-0804">Transcription</keyword>
<dbReference type="RefSeq" id="WP_386365046.1">
    <property type="nucleotide sequence ID" value="NZ_JBHRXZ010000022.1"/>
</dbReference>
<dbReference type="EMBL" id="JBHRXZ010000022">
    <property type="protein sequence ID" value="MFC3608475.1"/>
    <property type="molecule type" value="Genomic_DNA"/>
</dbReference>
<feature type="DNA-binding region" description="H-T-H motif" evidence="4">
    <location>
        <begin position="36"/>
        <end position="55"/>
    </location>
</feature>